<dbReference type="AlphaFoldDB" id="A0A915CXF7"/>
<evidence type="ECO:0000256" key="1">
    <source>
        <dbReference type="SAM" id="Phobius"/>
    </source>
</evidence>
<feature type="transmembrane region" description="Helical" evidence="1">
    <location>
        <begin position="151"/>
        <end position="171"/>
    </location>
</feature>
<name>A0A915CXF7_9BILA</name>
<accession>A0A915CXF7</accession>
<keyword evidence="1" id="KW-0472">Membrane</keyword>
<organism evidence="2 3">
    <name type="scientific">Ditylenchus dipsaci</name>
    <dbReference type="NCBI Taxonomy" id="166011"/>
    <lineage>
        <taxon>Eukaryota</taxon>
        <taxon>Metazoa</taxon>
        <taxon>Ecdysozoa</taxon>
        <taxon>Nematoda</taxon>
        <taxon>Chromadorea</taxon>
        <taxon>Rhabditida</taxon>
        <taxon>Tylenchina</taxon>
        <taxon>Tylenchomorpha</taxon>
        <taxon>Sphaerularioidea</taxon>
        <taxon>Anguinidae</taxon>
        <taxon>Anguininae</taxon>
        <taxon>Ditylenchus</taxon>
    </lineage>
</organism>
<evidence type="ECO:0000313" key="2">
    <source>
        <dbReference type="Proteomes" id="UP000887574"/>
    </source>
</evidence>
<keyword evidence="2" id="KW-1185">Reference proteome</keyword>
<sequence length="239" mass="26936">MKLNFYFYFTTSFSIISPAFASLSFISSDKPSQRTHLHSSIYVIPDEGDSVVFRCTQQQERAVKTWILPNGDRVVMNDGGEEIQQTSTLQPNDTQILDFRENIVFTKHTIEISSIKVGMDGKYTCMFEDGEMRRSFYIPYVVSHIGFSQSAMLSLSISAIFCVLCLLVLLVDCYFSHRHNQIDAAALEPMARRKGQMVAVEALDTTSLESVELEDVVPPLYSPTNRRPANLPEIVVSQA</sequence>
<feature type="transmembrane region" description="Helical" evidence="1">
    <location>
        <begin position="6"/>
        <end position="26"/>
    </location>
</feature>
<protein>
    <submittedName>
        <fullName evidence="3">Ig-like domain-containing protein</fullName>
    </submittedName>
</protein>
<dbReference type="InterPro" id="IPR013783">
    <property type="entry name" value="Ig-like_fold"/>
</dbReference>
<reference evidence="3" key="1">
    <citation type="submission" date="2022-11" db="UniProtKB">
        <authorList>
            <consortium name="WormBaseParasite"/>
        </authorList>
    </citation>
    <scope>IDENTIFICATION</scope>
</reference>
<keyword evidence="1" id="KW-1133">Transmembrane helix</keyword>
<dbReference type="SUPFAM" id="SSF48726">
    <property type="entry name" value="Immunoglobulin"/>
    <property type="match status" value="1"/>
</dbReference>
<evidence type="ECO:0000313" key="3">
    <source>
        <dbReference type="WBParaSite" id="jg13279"/>
    </source>
</evidence>
<keyword evidence="1" id="KW-0812">Transmembrane</keyword>
<proteinExistence type="predicted"/>
<dbReference type="Gene3D" id="2.60.40.10">
    <property type="entry name" value="Immunoglobulins"/>
    <property type="match status" value="1"/>
</dbReference>
<dbReference type="WBParaSite" id="jg13279">
    <property type="protein sequence ID" value="jg13279"/>
    <property type="gene ID" value="jg13279"/>
</dbReference>
<dbReference type="Proteomes" id="UP000887574">
    <property type="component" value="Unplaced"/>
</dbReference>
<dbReference type="InterPro" id="IPR036179">
    <property type="entry name" value="Ig-like_dom_sf"/>
</dbReference>